<dbReference type="Proteomes" id="UP000236884">
    <property type="component" value="Chromosome"/>
</dbReference>
<dbReference type="RefSeq" id="WP_096355513.1">
    <property type="nucleotide sequence ID" value="NZ_JAASRT010000002.1"/>
</dbReference>
<keyword evidence="2" id="KW-1185">Reference proteome</keyword>
<dbReference type="KEGG" id="vgo:GJW-30_1_02361"/>
<evidence type="ECO:0008006" key="3">
    <source>
        <dbReference type="Google" id="ProtNLM"/>
    </source>
</evidence>
<dbReference type="InterPro" id="IPR032349">
    <property type="entry name" value="DUF4865"/>
</dbReference>
<protein>
    <recommendedName>
        <fullName evidence="3">DUF4865 domain-containing protein</fullName>
    </recommendedName>
</protein>
<dbReference type="EMBL" id="AP014946">
    <property type="protein sequence ID" value="BAT59827.1"/>
    <property type="molecule type" value="Genomic_DNA"/>
</dbReference>
<organism evidence="1 2">
    <name type="scientific">Variibacter gotjawalensis</name>
    <dbReference type="NCBI Taxonomy" id="1333996"/>
    <lineage>
        <taxon>Bacteria</taxon>
        <taxon>Pseudomonadati</taxon>
        <taxon>Pseudomonadota</taxon>
        <taxon>Alphaproteobacteria</taxon>
        <taxon>Hyphomicrobiales</taxon>
        <taxon>Nitrobacteraceae</taxon>
        <taxon>Variibacter</taxon>
    </lineage>
</organism>
<dbReference type="AlphaFoldDB" id="A0A0S3PVB3"/>
<accession>A0A0S3PVB3</accession>
<dbReference type="Pfam" id="PF16157">
    <property type="entry name" value="DUF4865"/>
    <property type="match status" value="1"/>
</dbReference>
<gene>
    <name evidence="1" type="ORF">GJW-30_1_02361</name>
</gene>
<evidence type="ECO:0000313" key="2">
    <source>
        <dbReference type="Proteomes" id="UP000236884"/>
    </source>
</evidence>
<dbReference type="OrthoDB" id="2065010at2"/>
<reference evidence="1 2" key="1">
    <citation type="submission" date="2015-08" db="EMBL/GenBank/DDBJ databases">
        <title>Investigation of the bacterial diversity of lava forest soil.</title>
        <authorList>
            <person name="Lee J.S."/>
        </authorList>
    </citation>
    <scope>NUCLEOTIDE SEQUENCE [LARGE SCALE GENOMIC DNA]</scope>
    <source>
        <strain evidence="1 2">GJW-30</strain>
    </source>
</reference>
<evidence type="ECO:0000313" key="1">
    <source>
        <dbReference type="EMBL" id="BAT59827.1"/>
    </source>
</evidence>
<proteinExistence type="predicted"/>
<sequence length="195" mass="21389">MLVMQYAHRLPADYDMSKIEERATQRGPLWDTMPGVGFKVFAARRRSHGTADNVYTSIYVWLETAAALKFLSDDRFGAVVSGFGRPLIETWLPVDVRVNAIGGAKATSIVRSAIDVHGADIAALRANENERNAVLLREGALAAVSGLDVHRWQLVRYAVLPEVKAEQNGEIAYDMLHFARPGWAALAATDAKRAA</sequence>
<name>A0A0S3PVB3_9BRAD</name>